<sequence>LSSGMKVLLLLLLSLAMLISFASARNIYPYGQLGQMGEINAEEGDWMVPSMAKRVPSAGDMMVRFG</sequence>
<keyword evidence="1" id="KW-0732">Signal</keyword>
<protein>
    <submittedName>
        <fullName evidence="2">Uncharacterized protein</fullName>
    </submittedName>
</protein>
<accession>A0AAV5VHY6</accession>
<feature type="chain" id="PRO_5043820436" evidence="1">
    <location>
        <begin position="25"/>
        <end position="66"/>
    </location>
</feature>
<comment type="caution">
    <text evidence="2">The sequence shown here is derived from an EMBL/GenBank/DDBJ whole genome shotgun (WGS) entry which is preliminary data.</text>
</comment>
<feature type="signal peptide" evidence="1">
    <location>
        <begin position="1"/>
        <end position="24"/>
    </location>
</feature>
<dbReference type="EMBL" id="BTSY01000003">
    <property type="protein sequence ID" value="GMT19099.1"/>
    <property type="molecule type" value="Genomic_DNA"/>
</dbReference>
<evidence type="ECO:0000313" key="2">
    <source>
        <dbReference type="EMBL" id="GMT19099.1"/>
    </source>
</evidence>
<evidence type="ECO:0000256" key="1">
    <source>
        <dbReference type="SAM" id="SignalP"/>
    </source>
</evidence>
<reference evidence="2" key="1">
    <citation type="submission" date="2023-10" db="EMBL/GenBank/DDBJ databases">
        <title>Genome assembly of Pristionchus species.</title>
        <authorList>
            <person name="Yoshida K."/>
            <person name="Sommer R.J."/>
        </authorList>
    </citation>
    <scope>NUCLEOTIDE SEQUENCE</scope>
    <source>
        <strain evidence="2">RS5133</strain>
    </source>
</reference>
<dbReference type="Proteomes" id="UP001432322">
    <property type="component" value="Unassembled WGS sequence"/>
</dbReference>
<organism evidence="2 3">
    <name type="scientific">Pristionchus fissidentatus</name>
    <dbReference type="NCBI Taxonomy" id="1538716"/>
    <lineage>
        <taxon>Eukaryota</taxon>
        <taxon>Metazoa</taxon>
        <taxon>Ecdysozoa</taxon>
        <taxon>Nematoda</taxon>
        <taxon>Chromadorea</taxon>
        <taxon>Rhabditida</taxon>
        <taxon>Rhabditina</taxon>
        <taxon>Diplogasteromorpha</taxon>
        <taxon>Diplogasteroidea</taxon>
        <taxon>Neodiplogasteridae</taxon>
        <taxon>Pristionchus</taxon>
    </lineage>
</organism>
<gene>
    <name evidence="2" type="ORF">PFISCL1PPCAC_10396</name>
</gene>
<proteinExistence type="predicted"/>
<dbReference type="AlphaFoldDB" id="A0AAV5VHY6"/>
<name>A0AAV5VHY6_9BILA</name>
<evidence type="ECO:0000313" key="3">
    <source>
        <dbReference type="Proteomes" id="UP001432322"/>
    </source>
</evidence>
<keyword evidence="3" id="KW-1185">Reference proteome</keyword>
<feature type="non-terminal residue" evidence="2">
    <location>
        <position position="1"/>
    </location>
</feature>